<keyword evidence="3" id="KW-1185">Reference proteome</keyword>
<name>N6Y245_THAL4</name>
<dbReference type="AlphaFoldDB" id="N6Y245"/>
<evidence type="ECO:0000313" key="2">
    <source>
        <dbReference type="EMBL" id="ENO88256.1"/>
    </source>
</evidence>
<gene>
    <name evidence="2" type="ORF">C666_09350</name>
</gene>
<keyword evidence="1" id="KW-0472">Membrane</keyword>
<protein>
    <submittedName>
        <fullName evidence="2">Uncharacterized protein</fullName>
    </submittedName>
</protein>
<feature type="transmembrane region" description="Helical" evidence="1">
    <location>
        <begin position="93"/>
        <end position="118"/>
    </location>
</feature>
<comment type="caution">
    <text evidence="2">The sequence shown here is derived from an EMBL/GenBank/DDBJ whole genome shotgun (WGS) entry which is preliminary data.</text>
</comment>
<proteinExistence type="predicted"/>
<dbReference type="Proteomes" id="UP000013232">
    <property type="component" value="Unassembled WGS sequence"/>
</dbReference>
<dbReference type="OrthoDB" id="9982594at2"/>
<dbReference type="EMBL" id="AMXE01000028">
    <property type="protein sequence ID" value="ENO88256.1"/>
    <property type="molecule type" value="Genomic_DNA"/>
</dbReference>
<evidence type="ECO:0000256" key="1">
    <source>
        <dbReference type="SAM" id="Phobius"/>
    </source>
</evidence>
<accession>N6Y245</accession>
<keyword evidence="1" id="KW-1133">Transmembrane helix</keyword>
<reference evidence="2 3" key="1">
    <citation type="submission" date="2012-09" db="EMBL/GenBank/DDBJ databases">
        <title>Draft Genome Sequences of 6 Strains from Genus Thauera.</title>
        <authorList>
            <person name="Liu B."/>
            <person name="Shapleigh J.P."/>
            <person name="Frostegard A.H."/>
        </authorList>
    </citation>
    <scope>NUCLEOTIDE SEQUENCE [LARGE SCALE GENOMIC DNA]</scope>
    <source>
        <strain evidence="3">47Lol / DSM 12138</strain>
    </source>
</reference>
<sequence length="163" mass="18093">MATKQRLPYFKVAFPGPVDAVSDGMWESGWRRRAYIDLGPYRLRDLVTDPQMDCVLDEAGGDPDSVIRLGHFLTWRWLLSVTREGRTERQEPILFILSTVTITLAFAVGGFICLFFAVGLLDAVGGGLLHGLLKPLSTMLLGLGLPLVWAVHMVMNFRAWSGS</sequence>
<feature type="transmembrane region" description="Helical" evidence="1">
    <location>
        <begin position="138"/>
        <end position="157"/>
    </location>
</feature>
<evidence type="ECO:0000313" key="3">
    <source>
        <dbReference type="Proteomes" id="UP000013232"/>
    </source>
</evidence>
<organism evidence="2 3">
    <name type="scientific">Thauera linaloolentis (strain DSM 12138 / JCM 21573 / CCUG 41526 / CIP 105981 / IAM 15112 / NBRC 102519 / 47Lol)</name>
    <dbReference type="NCBI Taxonomy" id="1123367"/>
    <lineage>
        <taxon>Bacteria</taxon>
        <taxon>Pseudomonadati</taxon>
        <taxon>Pseudomonadota</taxon>
        <taxon>Betaproteobacteria</taxon>
        <taxon>Rhodocyclales</taxon>
        <taxon>Zoogloeaceae</taxon>
        <taxon>Thauera</taxon>
    </lineage>
</organism>
<keyword evidence="1" id="KW-0812">Transmembrane</keyword>
<dbReference type="RefSeq" id="WP_004337451.1">
    <property type="nucleotide sequence ID" value="NZ_AMXE01000028.1"/>
</dbReference>